<evidence type="ECO:0000313" key="2">
    <source>
        <dbReference type="Proteomes" id="UP000693672"/>
    </source>
</evidence>
<evidence type="ECO:0000313" key="1">
    <source>
        <dbReference type="EMBL" id="CAG7607029.1"/>
    </source>
</evidence>
<dbReference type="Proteomes" id="UP000693672">
    <property type="component" value="Unassembled WGS sequence"/>
</dbReference>
<sequence length="103" mass="11742">MDAAVKKALDTALANWAAMGKASQEEAEGTADGFEASFYAFVDTFREWVNRLKPRPQTMEQLLALPEVSELTERLPAPLYLNFETEAEFILEHVIRDEEDKYD</sequence>
<accession>A0A916JWE5</accession>
<reference evidence="1" key="1">
    <citation type="submission" date="2021-06" db="EMBL/GenBank/DDBJ databases">
        <authorList>
            <person name="Criscuolo A."/>
        </authorList>
    </citation>
    <scope>NUCLEOTIDE SEQUENCE</scope>
    <source>
        <strain evidence="1">CIP111600</strain>
    </source>
</reference>
<gene>
    <name evidence="1" type="ORF">PAESOLCIP111_00916</name>
</gene>
<name>A0A916JWE5_9BACL</name>
<keyword evidence="2" id="KW-1185">Reference proteome</keyword>
<organism evidence="1 2">
    <name type="scientific">Paenibacillus solanacearum</name>
    <dbReference type="NCBI Taxonomy" id="2048548"/>
    <lineage>
        <taxon>Bacteria</taxon>
        <taxon>Bacillati</taxon>
        <taxon>Bacillota</taxon>
        <taxon>Bacilli</taxon>
        <taxon>Bacillales</taxon>
        <taxon>Paenibacillaceae</taxon>
        <taxon>Paenibacillus</taxon>
    </lineage>
</organism>
<dbReference type="RefSeq" id="WP_218090752.1">
    <property type="nucleotide sequence ID" value="NZ_CAJVAS010000003.1"/>
</dbReference>
<protein>
    <submittedName>
        <fullName evidence="1">Uncharacterized protein</fullName>
    </submittedName>
</protein>
<proteinExistence type="predicted"/>
<comment type="caution">
    <text evidence="1">The sequence shown here is derived from an EMBL/GenBank/DDBJ whole genome shotgun (WGS) entry which is preliminary data.</text>
</comment>
<dbReference type="AlphaFoldDB" id="A0A916JWE5"/>
<dbReference type="EMBL" id="CAJVAS010000003">
    <property type="protein sequence ID" value="CAG7607029.1"/>
    <property type="molecule type" value="Genomic_DNA"/>
</dbReference>